<feature type="compositionally biased region" description="Gly residues" evidence="1">
    <location>
        <begin position="412"/>
        <end position="430"/>
    </location>
</feature>
<reference evidence="2 3" key="1">
    <citation type="submission" date="2023-03" db="EMBL/GenBank/DDBJ databases">
        <title>Genome sequence of Microbacterium sp. KACC 23027.</title>
        <authorList>
            <person name="Kim S."/>
            <person name="Heo J."/>
            <person name="Kwon S.-W."/>
        </authorList>
    </citation>
    <scope>NUCLEOTIDE SEQUENCE [LARGE SCALE GENOMIC DNA]</scope>
    <source>
        <strain evidence="2 3">KACC 23027</strain>
    </source>
</reference>
<proteinExistence type="predicted"/>
<feature type="compositionally biased region" description="Gly residues" evidence="1">
    <location>
        <begin position="274"/>
        <end position="294"/>
    </location>
</feature>
<feature type="compositionally biased region" description="Gly residues" evidence="1">
    <location>
        <begin position="206"/>
        <end position="219"/>
    </location>
</feature>
<sequence length="469" mass="44209">MTGIWEDRLNNIAYGLTFDMPEAQTVIDKMNDLKDVLLKAAQEPGASGRTGDAATENLKAAAERAKNIAEVTKLVKTKVDQAAEVQYTAQSAWQDLPDGELSAATSTRISMTADEAPVWIPELSMYVVKDAYTLQNARAAVAAKREDAAKTAVEKASDDLDKIEFDENITTKLDGKTSQGGGGGGGTSWPSTSSPQRSFSYYPNAGGSGSGGGSSAGTGSAGSLIGWGSGSLPVNPGTGSDFSGGGPGYPGGSSYPGGTYPGGEYGGDLTPNAPGGGGTTWSGGAPGAGAGAGAGGSAGSGLLGNIATGGAAAGASGAALFGGARLAGGAGGAGGVAAAGGVSGSGGTAGGTLGARGATGVGGAGGSGAVSPGNVGGLGRGGAAGSAGRTGGLLGGTRAGGGAGAASSSAGAGSGARSGMAGAGGHPGAGGRERDKQQGRGLGGPIAPHLEDEEERGPRSASAGAGERG</sequence>
<evidence type="ECO:0000313" key="3">
    <source>
        <dbReference type="Proteomes" id="UP001214553"/>
    </source>
</evidence>
<evidence type="ECO:0008006" key="4">
    <source>
        <dbReference type="Google" id="ProtNLM"/>
    </source>
</evidence>
<feature type="region of interest" description="Disordered" evidence="1">
    <location>
        <begin position="171"/>
        <end position="219"/>
    </location>
</feature>
<dbReference type="Proteomes" id="UP001214553">
    <property type="component" value="Chromosome"/>
</dbReference>
<feature type="compositionally biased region" description="Gly residues" evidence="1">
    <location>
        <begin position="178"/>
        <end position="187"/>
    </location>
</feature>
<gene>
    <name evidence="2" type="ORF">PU630_13585</name>
</gene>
<protein>
    <recommendedName>
        <fullName evidence="4">PPE family protein</fullName>
    </recommendedName>
</protein>
<name>A0ABY8BVP6_9MICO</name>
<evidence type="ECO:0000256" key="1">
    <source>
        <dbReference type="SAM" id="MobiDB-lite"/>
    </source>
</evidence>
<accession>A0ABY8BVP6</accession>
<feature type="region of interest" description="Disordered" evidence="1">
    <location>
        <begin position="232"/>
        <end position="294"/>
    </location>
</feature>
<keyword evidence="3" id="KW-1185">Reference proteome</keyword>
<feature type="compositionally biased region" description="Gly residues" evidence="1">
    <location>
        <begin position="242"/>
        <end position="266"/>
    </location>
</feature>
<feature type="region of interest" description="Disordered" evidence="1">
    <location>
        <begin position="399"/>
        <end position="469"/>
    </location>
</feature>
<dbReference type="RefSeq" id="WP_275277589.1">
    <property type="nucleotide sequence ID" value="NZ_CP119108.1"/>
</dbReference>
<evidence type="ECO:0000313" key="2">
    <source>
        <dbReference type="EMBL" id="WEG08259.1"/>
    </source>
</evidence>
<organism evidence="2 3">
    <name type="scientific">Microbacterium horticulturae</name>
    <dbReference type="NCBI Taxonomy" id="3028316"/>
    <lineage>
        <taxon>Bacteria</taxon>
        <taxon>Bacillati</taxon>
        <taxon>Actinomycetota</taxon>
        <taxon>Actinomycetes</taxon>
        <taxon>Micrococcales</taxon>
        <taxon>Microbacteriaceae</taxon>
        <taxon>Microbacterium</taxon>
    </lineage>
</organism>
<dbReference type="EMBL" id="CP119108">
    <property type="protein sequence ID" value="WEG08259.1"/>
    <property type="molecule type" value="Genomic_DNA"/>
</dbReference>